<reference evidence="2" key="1">
    <citation type="submission" date="2016-11" db="UniProtKB">
        <authorList>
            <consortium name="WormBaseParasite"/>
        </authorList>
    </citation>
    <scope>IDENTIFICATION</scope>
    <source>
        <strain evidence="2">KR3021</strain>
    </source>
</reference>
<organism evidence="1 2">
    <name type="scientific">Rhabditophanes sp. KR3021</name>
    <dbReference type="NCBI Taxonomy" id="114890"/>
    <lineage>
        <taxon>Eukaryota</taxon>
        <taxon>Metazoa</taxon>
        <taxon>Ecdysozoa</taxon>
        <taxon>Nematoda</taxon>
        <taxon>Chromadorea</taxon>
        <taxon>Rhabditida</taxon>
        <taxon>Tylenchina</taxon>
        <taxon>Panagrolaimomorpha</taxon>
        <taxon>Strongyloidoidea</taxon>
        <taxon>Alloionematidae</taxon>
        <taxon>Rhabditophanes</taxon>
    </lineage>
</organism>
<proteinExistence type="predicted"/>
<sequence>MKSILVFGSIVQDLISYCDDFPRPGESVRGNSFSMGNGGKGANQAVQIAKLGGTVKMVASVGNDTFGHLNKEILQKENVDVSDIFTTAQSTGTASIYVDNKGENCIIVTLGANLLMNKEKAKQMEKVISESSIVMIQNEIDQEGNLEVLKIAKKHNVRTFYNPAPGLPNLLDDYLKLSDIVVTNENEAEFLIGHSLNTDADFIEAAKTLLNKVNEVVIITRGSKSTIIATKKDNQIETQLLAIEEVKAVDTTGAGDSFCGALVYAIMNKNYSIIDGVKFGSKIAALSVQKKGTQSSYPCTLDLNDD</sequence>
<accession>A0AC35UAI1</accession>
<name>A0AC35UAI1_9BILA</name>
<dbReference type="Proteomes" id="UP000095286">
    <property type="component" value="Unplaced"/>
</dbReference>
<dbReference type="WBParaSite" id="RSKR_0000939200.1">
    <property type="protein sequence ID" value="RSKR_0000939200.1"/>
    <property type="gene ID" value="RSKR_0000939200"/>
</dbReference>
<evidence type="ECO:0000313" key="1">
    <source>
        <dbReference type="Proteomes" id="UP000095286"/>
    </source>
</evidence>
<protein>
    <submittedName>
        <fullName evidence="2">Ribokinase</fullName>
    </submittedName>
</protein>
<evidence type="ECO:0000313" key="2">
    <source>
        <dbReference type="WBParaSite" id="RSKR_0000939200.1"/>
    </source>
</evidence>